<proteinExistence type="predicted"/>
<protein>
    <recommendedName>
        <fullName evidence="2">DUF5652 domain-containing protein</fullName>
    </recommendedName>
</protein>
<dbReference type="AlphaFoldDB" id="A0A1F6DU44"/>
<keyword evidence="1" id="KW-1133">Transmembrane helix</keyword>
<sequence>MQPFTPFYSPFTPEFMSIFIPIVLVVALWSIVLKGFALWHAARGSQKGWFIALLIINTLGILEIVYLVWFRPKAPPREPVLVHTSSQ</sequence>
<evidence type="ECO:0000259" key="2">
    <source>
        <dbReference type="Pfam" id="PF18893"/>
    </source>
</evidence>
<keyword evidence="1" id="KW-0812">Transmembrane</keyword>
<dbReference type="Pfam" id="PF18893">
    <property type="entry name" value="DUF5652"/>
    <property type="match status" value="1"/>
</dbReference>
<organism evidence="3 4">
    <name type="scientific">Candidatus Kaiserbacteria bacterium RIFCSPHIGHO2_02_FULL_55_17</name>
    <dbReference type="NCBI Taxonomy" id="1798496"/>
    <lineage>
        <taxon>Bacteria</taxon>
        <taxon>Candidatus Kaiseribacteriota</taxon>
    </lineage>
</organism>
<dbReference type="Proteomes" id="UP000177232">
    <property type="component" value="Unassembled WGS sequence"/>
</dbReference>
<evidence type="ECO:0000313" key="3">
    <source>
        <dbReference type="EMBL" id="OGG64941.1"/>
    </source>
</evidence>
<dbReference type="EMBL" id="MFLJ01000006">
    <property type="protein sequence ID" value="OGG64941.1"/>
    <property type="molecule type" value="Genomic_DNA"/>
</dbReference>
<name>A0A1F6DU44_9BACT</name>
<comment type="caution">
    <text evidence="3">The sequence shown here is derived from an EMBL/GenBank/DDBJ whole genome shotgun (WGS) entry which is preliminary data.</text>
</comment>
<feature type="transmembrane region" description="Helical" evidence="1">
    <location>
        <begin position="15"/>
        <end position="37"/>
    </location>
</feature>
<feature type="transmembrane region" description="Helical" evidence="1">
    <location>
        <begin position="49"/>
        <end position="69"/>
    </location>
</feature>
<dbReference type="STRING" id="1798496.A3C94_01460"/>
<feature type="domain" description="DUF5652" evidence="2">
    <location>
        <begin position="15"/>
        <end position="74"/>
    </location>
</feature>
<reference evidence="3 4" key="1">
    <citation type="journal article" date="2016" name="Nat. Commun.">
        <title>Thousands of microbial genomes shed light on interconnected biogeochemical processes in an aquifer system.</title>
        <authorList>
            <person name="Anantharaman K."/>
            <person name="Brown C.T."/>
            <person name="Hug L.A."/>
            <person name="Sharon I."/>
            <person name="Castelle C.J."/>
            <person name="Probst A.J."/>
            <person name="Thomas B.C."/>
            <person name="Singh A."/>
            <person name="Wilkins M.J."/>
            <person name="Karaoz U."/>
            <person name="Brodie E.L."/>
            <person name="Williams K.H."/>
            <person name="Hubbard S.S."/>
            <person name="Banfield J.F."/>
        </authorList>
    </citation>
    <scope>NUCLEOTIDE SEQUENCE [LARGE SCALE GENOMIC DNA]</scope>
</reference>
<gene>
    <name evidence="3" type="ORF">A3C94_01460</name>
</gene>
<evidence type="ECO:0000256" key="1">
    <source>
        <dbReference type="SAM" id="Phobius"/>
    </source>
</evidence>
<keyword evidence="1" id="KW-0472">Membrane</keyword>
<evidence type="ECO:0000313" key="4">
    <source>
        <dbReference type="Proteomes" id="UP000177232"/>
    </source>
</evidence>
<accession>A0A1F6DU44</accession>
<dbReference type="InterPro" id="IPR043712">
    <property type="entry name" value="DUF5652"/>
</dbReference>